<evidence type="ECO:0000259" key="7">
    <source>
        <dbReference type="Pfam" id="PF20684"/>
    </source>
</evidence>
<feature type="transmembrane region" description="Helical" evidence="6">
    <location>
        <begin position="143"/>
        <end position="164"/>
    </location>
</feature>
<comment type="similarity">
    <text evidence="5">Belongs to the SAT4 family.</text>
</comment>
<feature type="transmembrane region" description="Helical" evidence="6">
    <location>
        <begin position="34"/>
        <end position="55"/>
    </location>
</feature>
<gene>
    <name evidence="8" type="ORF">CC78DRAFT_36125</name>
</gene>
<evidence type="ECO:0000313" key="9">
    <source>
        <dbReference type="Proteomes" id="UP000800093"/>
    </source>
</evidence>
<dbReference type="PANTHER" id="PTHR33048">
    <property type="entry name" value="PTH11-LIKE INTEGRAL MEMBRANE PROTEIN (AFU_ORTHOLOGUE AFUA_5G11245)"/>
    <property type="match status" value="1"/>
</dbReference>
<dbReference type="OrthoDB" id="3934549at2759"/>
<dbReference type="InterPro" id="IPR052337">
    <property type="entry name" value="SAT4-like"/>
</dbReference>
<evidence type="ECO:0000313" key="8">
    <source>
        <dbReference type="EMBL" id="KAF2268077.1"/>
    </source>
</evidence>
<keyword evidence="3 6" id="KW-1133">Transmembrane helix</keyword>
<feature type="transmembrane region" description="Helical" evidence="6">
    <location>
        <begin position="67"/>
        <end position="88"/>
    </location>
</feature>
<keyword evidence="9" id="KW-1185">Reference proteome</keyword>
<dbReference type="PANTHER" id="PTHR33048:SF47">
    <property type="entry name" value="INTEGRAL MEMBRANE PROTEIN-RELATED"/>
    <property type="match status" value="1"/>
</dbReference>
<accession>A0A9P4N694</accession>
<dbReference type="AlphaFoldDB" id="A0A9P4N694"/>
<organism evidence="8 9">
    <name type="scientific">Lojkania enalia</name>
    <dbReference type="NCBI Taxonomy" id="147567"/>
    <lineage>
        <taxon>Eukaryota</taxon>
        <taxon>Fungi</taxon>
        <taxon>Dikarya</taxon>
        <taxon>Ascomycota</taxon>
        <taxon>Pezizomycotina</taxon>
        <taxon>Dothideomycetes</taxon>
        <taxon>Pleosporomycetidae</taxon>
        <taxon>Pleosporales</taxon>
        <taxon>Pleosporales incertae sedis</taxon>
        <taxon>Lojkania</taxon>
    </lineage>
</organism>
<comment type="subcellular location">
    <subcellularLocation>
        <location evidence="1">Membrane</location>
        <topology evidence="1">Multi-pass membrane protein</topology>
    </subcellularLocation>
</comment>
<dbReference type="InterPro" id="IPR049326">
    <property type="entry name" value="Rhodopsin_dom_fungi"/>
</dbReference>
<evidence type="ECO:0000256" key="1">
    <source>
        <dbReference type="ARBA" id="ARBA00004141"/>
    </source>
</evidence>
<feature type="transmembrane region" description="Helical" evidence="6">
    <location>
        <begin position="219"/>
        <end position="241"/>
    </location>
</feature>
<sequence>MSASPSNAPPPTPEQAAFLADQLARQHEDRRPGLIVAISICIFLAYLAVALRIIARRKVKQPLKADDWWIIGALIPVTLFDGFNFWTMSKGMGLHIIRMTDIPNFMKSSVGCMILYGLCLPPVKFSILCLYHRIFPAKDIKYAGIAIAFVVGGTCIAATLAFGFQCIPLDSLWTSPDGKGKRCIDISTLAMTSGIINILTDVAILVLPIRPLMKLKAPIMVRAGLLGTFLLGGCVCIFSIVRTIMVKQASFDDPTWNNAPGATWSVIENHVAIVCACLPVLKPLFIKPKSAMPTAKSSGYIRSEDSAGKRGMSKMSKDPYSMTQGSVWEDDGVPLNSIAKGTQFEVRSLHGPQAKGAEVV</sequence>
<reference evidence="9" key="1">
    <citation type="journal article" date="2020" name="Stud. Mycol.">
        <title>101 Dothideomycetes genomes: A test case for predicting lifestyles and emergence of pathogens.</title>
        <authorList>
            <person name="Haridas S."/>
            <person name="Albert R."/>
            <person name="Binder M."/>
            <person name="Bloem J."/>
            <person name="LaButti K."/>
            <person name="Salamov A."/>
            <person name="Andreopoulos B."/>
            <person name="Baker S."/>
            <person name="Barry K."/>
            <person name="Bills G."/>
            <person name="Bluhm B."/>
            <person name="Cannon C."/>
            <person name="Castanera R."/>
            <person name="Culley D."/>
            <person name="Daum C."/>
            <person name="Ezra D."/>
            <person name="Gonzalez J."/>
            <person name="Henrissat B."/>
            <person name="Kuo A."/>
            <person name="Liang C."/>
            <person name="Lipzen A."/>
            <person name="Lutzoni F."/>
            <person name="Magnuson J."/>
            <person name="Mondo S."/>
            <person name="Nolan M."/>
            <person name="Ohm R."/>
            <person name="Pangilinan J."/>
            <person name="Park H.-J."/>
            <person name="Ramirez L."/>
            <person name="Alfaro M."/>
            <person name="Sun H."/>
            <person name="Tritt A."/>
            <person name="Yoshinaga Y."/>
            <person name="Zwiers L.-H."/>
            <person name="Turgeon B."/>
            <person name="Goodwin S."/>
            <person name="Spatafora J."/>
            <person name="Crous P."/>
            <person name="Grigoriev I."/>
        </authorList>
    </citation>
    <scope>NUCLEOTIDE SEQUENCE [LARGE SCALE GENOMIC DNA]</scope>
    <source>
        <strain evidence="9">CBS 304.66</strain>
    </source>
</reference>
<keyword evidence="4 6" id="KW-0472">Membrane</keyword>
<protein>
    <recommendedName>
        <fullName evidence="7">Rhodopsin domain-containing protein</fullName>
    </recommendedName>
</protein>
<evidence type="ECO:0000256" key="3">
    <source>
        <dbReference type="ARBA" id="ARBA00022989"/>
    </source>
</evidence>
<comment type="caution">
    <text evidence="8">The sequence shown here is derived from an EMBL/GenBank/DDBJ whole genome shotgun (WGS) entry which is preliminary data.</text>
</comment>
<feature type="transmembrane region" description="Helical" evidence="6">
    <location>
        <begin position="108"/>
        <end position="131"/>
    </location>
</feature>
<dbReference type="Pfam" id="PF20684">
    <property type="entry name" value="Fung_rhodopsin"/>
    <property type="match status" value="1"/>
</dbReference>
<dbReference type="EMBL" id="ML986588">
    <property type="protein sequence ID" value="KAF2268077.1"/>
    <property type="molecule type" value="Genomic_DNA"/>
</dbReference>
<dbReference type="GO" id="GO:0016020">
    <property type="term" value="C:membrane"/>
    <property type="evidence" value="ECO:0007669"/>
    <property type="project" value="UniProtKB-SubCell"/>
</dbReference>
<evidence type="ECO:0000256" key="2">
    <source>
        <dbReference type="ARBA" id="ARBA00022692"/>
    </source>
</evidence>
<keyword evidence="2 6" id="KW-0812">Transmembrane</keyword>
<name>A0A9P4N694_9PLEO</name>
<evidence type="ECO:0000256" key="6">
    <source>
        <dbReference type="SAM" id="Phobius"/>
    </source>
</evidence>
<feature type="transmembrane region" description="Helical" evidence="6">
    <location>
        <begin position="184"/>
        <end position="207"/>
    </location>
</feature>
<proteinExistence type="inferred from homology"/>
<dbReference type="Proteomes" id="UP000800093">
    <property type="component" value="Unassembled WGS sequence"/>
</dbReference>
<evidence type="ECO:0000256" key="5">
    <source>
        <dbReference type="ARBA" id="ARBA00038359"/>
    </source>
</evidence>
<evidence type="ECO:0000256" key="4">
    <source>
        <dbReference type="ARBA" id="ARBA00023136"/>
    </source>
</evidence>
<feature type="domain" description="Rhodopsin" evidence="7">
    <location>
        <begin position="51"/>
        <end position="286"/>
    </location>
</feature>